<dbReference type="FunFam" id="3.40.50.720:FF:000173">
    <property type="entry name" value="3-oxoacyl-[acyl-carrier protein] reductase"/>
    <property type="match status" value="1"/>
</dbReference>
<dbReference type="SUPFAM" id="SSF51735">
    <property type="entry name" value="NAD(P)-binding Rossmann-fold domains"/>
    <property type="match status" value="1"/>
</dbReference>
<evidence type="ECO:0000313" key="5">
    <source>
        <dbReference type="EMBL" id="PXW65134.1"/>
    </source>
</evidence>
<dbReference type="Gene3D" id="3.40.50.720">
    <property type="entry name" value="NAD(P)-binding Rossmann-like Domain"/>
    <property type="match status" value="1"/>
</dbReference>
<evidence type="ECO:0000259" key="4">
    <source>
        <dbReference type="SMART" id="SM00822"/>
    </source>
</evidence>
<sequence>MTTGPDTGHPHAVSSSPQRPDVAIVTGAARGIGAAIAEALETGGWRVVRVDIGFSDMGPLRRALDVTRFDDVVAMVAAIEAELGPIGGVVNNAGITRDGFMHRMDPATQWEPVIAVNLTGPFNMCRAILPKMRERQFGRIVNMSSMNGLKGQAGQANYAAAKAGLIGMTKALALENASLGITANCIAPGFIDSEMTRAIRPDVREVELTKIPAGRPGTPAEVAGVAAFLMSDGAAFVTGETLSINGGQLMG</sequence>
<dbReference type="InterPro" id="IPR050259">
    <property type="entry name" value="SDR"/>
</dbReference>
<dbReference type="GO" id="GO:0032787">
    <property type="term" value="P:monocarboxylic acid metabolic process"/>
    <property type="evidence" value="ECO:0007669"/>
    <property type="project" value="UniProtKB-ARBA"/>
</dbReference>
<keyword evidence="2" id="KW-0560">Oxidoreductase</keyword>
<dbReference type="InterPro" id="IPR036291">
    <property type="entry name" value="NAD(P)-bd_dom_sf"/>
</dbReference>
<evidence type="ECO:0000256" key="2">
    <source>
        <dbReference type="ARBA" id="ARBA00023002"/>
    </source>
</evidence>
<reference evidence="5 6" key="1">
    <citation type="submission" date="2018-05" db="EMBL/GenBank/DDBJ databases">
        <title>Genomic Encyclopedia of Type Strains, Phase IV (KMG-IV): sequencing the most valuable type-strain genomes for metagenomic binning, comparative biology and taxonomic classification.</title>
        <authorList>
            <person name="Goeker M."/>
        </authorList>
    </citation>
    <scope>NUCLEOTIDE SEQUENCE [LARGE SCALE GENOMIC DNA]</scope>
    <source>
        <strain evidence="5 6">DSM 6462</strain>
    </source>
</reference>
<dbReference type="RefSeq" id="WP_110373123.1">
    <property type="nucleotide sequence ID" value="NZ_JAHBRY010000001.1"/>
</dbReference>
<dbReference type="PANTHER" id="PTHR42879:SF2">
    <property type="entry name" value="3-OXOACYL-[ACYL-CARRIER-PROTEIN] REDUCTASE FABG"/>
    <property type="match status" value="1"/>
</dbReference>
<dbReference type="Pfam" id="PF13561">
    <property type="entry name" value="adh_short_C2"/>
    <property type="match status" value="1"/>
</dbReference>
<evidence type="ECO:0000256" key="3">
    <source>
        <dbReference type="SAM" id="MobiDB-lite"/>
    </source>
</evidence>
<dbReference type="InterPro" id="IPR002347">
    <property type="entry name" value="SDR_fam"/>
</dbReference>
<proteinExistence type="inferred from homology"/>
<dbReference type="GO" id="GO:0016491">
    <property type="term" value="F:oxidoreductase activity"/>
    <property type="evidence" value="ECO:0007669"/>
    <property type="project" value="UniProtKB-KW"/>
</dbReference>
<comment type="caution">
    <text evidence="5">The sequence shown here is derived from an EMBL/GenBank/DDBJ whole genome shotgun (WGS) entry which is preliminary data.</text>
</comment>
<dbReference type="OrthoDB" id="9804774at2"/>
<dbReference type="EMBL" id="QJJK01000001">
    <property type="protein sequence ID" value="PXW65134.1"/>
    <property type="molecule type" value="Genomic_DNA"/>
</dbReference>
<name>A0A2V3ULD4_9HYPH</name>
<dbReference type="Proteomes" id="UP000248021">
    <property type="component" value="Unassembled WGS sequence"/>
</dbReference>
<comment type="similarity">
    <text evidence="1">Belongs to the short-chain dehydrogenases/reductases (SDR) family.</text>
</comment>
<evidence type="ECO:0000313" key="6">
    <source>
        <dbReference type="Proteomes" id="UP000248021"/>
    </source>
</evidence>
<feature type="region of interest" description="Disordered" evidence="3">
    <location>
        <begin position="1"/>
        <end position="20"/>
    </location>
</feature>
<dbReference type="AlphaFoldDB" id="A0A2V3ULD4"/>
<dbReference type="PRINTS" id="PR00080">
    <property type="entry name" value="SDRFAMILY"/>
</dbReference>
<dbReference type="SMART" id="SM00822">
    <property type="entry name" value="PKS_KR"/>
    <property type="match status" value="1"/>
</dbReference>
<evidence type="ECO:0000256" key="1">
    <source>
        <dbReference type="ARBA" id="ARBA00006484"/>
    </source>
</evidence>
<organism evidence="5 6">
    <name type="scientific">Chelatococcus asaccharovorans</name>
    <dbReference type="NCBI Taxonomy" id="28210"/>
    <lineage>
        <taxon>Bacteria</taxon>
        <taxon>Pseudomonadati</taxon>
        <taxon>Pseudomonadota</taxon>
        <taxon>Alphaproteobacteria</taxon>
        <taxon>Hyphomicrobiales</taxon>
        <taxon>Chelatococcaceae</taxon>
        <taxon>Chelatococcus</taxon>
    </lineage>
</organism>
<dbReference type="PANTHER" id="PTHR42879">
    <property type="entry name" value="3-OXOACYL-(ACYL-CARRIER-PROTEIN) REDUCTASE"/>
    <property type="match status" value="1"/>
</dbReference>
<dbReference type="InterPro" id="IPR057326">
    <property type="entry name" value="KR_dom"/>
</dbReference>
<keyword evidence="6" id="KW-1185">Reference proteome</keyword>
<accession>A0A2V3ULD4</accession>
<gene>
    <name evidence="5" type="ORF">C7450_101897</name>
</gene>
<dbReference type="PRINTS" id="PR00081">
    <property type="entry name" value="GDHRDH"/>
</dbReference>
<feature type="domain" description="Ketoreductase" evidence="4">
    <location>
        <begin position="21"/>
        <end position="194"/>
    </location>
</feature>
<dbReference type="InterPro" id="IPR020904">
    <property type="entry name" value="Sc_DH/Rdtase_CS"/>
</dbReference>
<protein>
    <submittedName>
        <fullName evidence="5">Acetoacetyl-CoA reductase</fullName>
    </submittedName>
</protein>
<dbReference type="PROSITE" id="PS00061">
    <property type="entry name" value="ADH_SHORT"/>
    <property type="match status" value="1"/>
</dbReference>